<reference evidence="1 2" key="1">
    <citation type="journal article" date="2018" name="Nat. Genet.">
        <title>The Rosa genome provides new insights in the design of modern roses.</title>
        <authorList>
            <person name="Bendahmane M."/>
        </authorList>
    </citation>
    <scope>NUCLEOTIDE SEQUENCE [LARGE SCALE GENOMIC DNA]</scope>
    <source>
        <strain evidence="2">cv. Old Blush</strain>
    </source>
</reference>
<evidence type="ECO:0000313" key="2">
    <source>
        <dbReference type="Proteomes" id="UP000238479"/>
    </source>
</evidence>
<keyword evidence="1" id="KW-0808">Transferase</keyword>
<gene>
    <name evidence="1" type="ORF">RchiOBHm_Chr6g0257101</name>
</gene>
<dbReference type="AlphaFoldDB" id="A0A2P6PMA6"/>
<dbReference type="Proteomes" id="UP000238479">
    <property type="component" value="Chromosome 6"/>
</dbReference>
<evidence type="ECO:0000313" key="1">
    <source>
        <dbReference type="EMBL" id="PRQ23061.1"/>
    </source>
</evidence>
<dbReference type="EMBL" id="PDCK01000044">
    <property type="protein sequence ID" value="PRQ23061.1"/>
    <property type="molecule type" value="Genomic_DNA"/>
</dbReference>
<dbReference type="EC" id="2.7.1.11" evidence="1"/>
<protein>
    <submittedName>
        <fullName evidence="1">Putative 6-phosphofructokinase</fullName>
        <ecNumber evidence="1">2.7.1.11</ecNumber>
    </submittedName>
</protein>
<dbReference type="GO" id="GO:0003872">
    <property type="term" value="F:6-phosphofructokinase activity"/>
    <property type="evidence" value="ECO:0007669"/>
    <property type="project" value="UniProtKB-EC"/>
</dbReference>
<organism evidence="1 2">
    <name type="scientific">Rosa chinensis</name>
    <name type="common">China rose</name>
    <dbReference type="NCBI Taxonomy" id="74649"/>
    <lineage>
        <taxon>Eukaryota</taxon>
        <taxon>Viridiplantae</taxon>
        <taxon>Streptophyta</taxon>
        <taxon>Embryophyta</taxon>
        <taxon>Tracheophyta</taxon>
        <taxon>Spermatophyta</taxon>
        <taxon>Magnoliopsida</taxon>
        <taxon>eudicotyledons</taxon>
        <taxon>Gunneridae</taxon>
        <taxon>Pentapetalae</taxon>
        <taxon>rosids</taxon>
        <taxon>fabids</taxon>
        <taxon>Rosales</taxon>
        <taxon>Rosaceae</taxon>
        <taxon>Rosoideae</taxon>
        <taxon>Rosoideae incertae sedis</taxon>
        <taxon>Rosa</taxon>
    </lineage>
</organism>
<proteinExistence type="predicted"/>
<sequence>MVIVIVEGAGQGLISERLQSVNQQDASGNKLLKDVGFLGLQDFDHLSMNFLQFVIVFMK</sequence>
<accession>A0A2P6PMA6</accession>
<name>A0A2P6PMA6_ROSCH</name>
<keyword evidence="2" id="KW-1185">Reference proteome</keyword>
<dbReference type="Gramene" id="PRQ23061">
    <property type="protein sequence ID" value="PRQ23061"/>
    <property type="gene ID" value="RchiOBHm_Chr6g0257101"/>
</dbReference>
<keyword evidence="1" id="KW-0418">Kinase</keyword>
<dbReference type="STRING" id="74649.A0A2P6PMA6"/>
<comment type="caution">
    <text evidence="1">The sequence shown here is derived from an EMBL/GenBank/DDBJ whole genome shotgun (WGS) entry which is preliminary data.</text>
</comment>